<keyword evidence="3" id="KW-1185">Reference proteome</keyword>
<sequence length="311" mass="33176">MRCSSTVGAVTVSLLMCSDPLRPTHCEPHFALQAAAAREAGAQVALIDHDALLAGRADEAVRRVPRDIGAAWYRGWMIPAAAYADLETALAVRDVRLCTSALMYRTAHELPGWYGTFADATPPSAWTACAPYQPPRPAVLVGITAALPPGPGIVKDFVKSRKHDWDHACYLPDLADTTAVQHVVSRFVDLQEDALAGGIVLRAFEVFRQEVGEARVWWLDGEPVLTTAHPDTPELRPQPALESIRPLVGTLGCRFVTTDLAQRADGTWRVMEVGDGQVSDLPAGTDPAALVGPLLAAPKSANAAGSGQPPL</sequence>
<gene>
    <name evidence="2" type="ORF">JW592_32125</name>
</gene>
<feature type="domain" description="ATP-grasp" evidence="1">
    <location>
        <begin position="149"/>
        <end position="291"/>
    </location>
</feature>
<reference evidence="2 3" key="1">
    <citation type="submission" date="2021-02" db="EMBL/GenBank/DDBJ databases">
        <title>Streptomyces spirodelae sp. nov., isolated from duckweed.</title>
        <authorList>
            <person name="Saimee Y."/>
            <person name="Duangmal K."/>
        </authorList>
    </citation>
    <scope>NUCLEOTIDE SEQUENCE [LARGE SCALE GENOMIC DNA]</scope>
    <source>
        <strain evidence="2 3">DW4-2</strain>
    </source>
</reference>
<evidence type="ECO:0000313" key="3">
    <source>
        <dbReference type="Proteomes" id="UP001518976"/>
    </source>
</evidence>
<evidence type="ECO:0000259" key="1">
    <source>
        <dbReference type="Pfam" id="PF14243"/>
    </source>
</evidence>
<dbReference type="EMBL" id="JAFFZN010000055">
    <property type="protein sequence ID" value="MBO8190060.1"/>
    <property type="molecule type" value="Genomic_DNA"/>
</dbReference>
<evidence type="ECO:0000313" key="2">
    <source>
        <dbReference type="EMBL" id="MBO8190060.1"/>
    </source>
</evidence>
<proteinExistence type="predicted"/>
<dbReference type="InterPro" id="IPR025643">
    <property type="entry name" value="R2K_3"/>
</dbReference>
<name>A0ABS3X3W0_9ACTN</name>
<dbReference type="Pfam" id="PF14243">
    <property type="entry name" value="R2K_3"/>
    <property type="match status" value="1"/>
</dbReference>
<comment type="caution">
    <text evidence="2">The sequence shown here is derived from an EMBL/GenBank/DDBJ whole genome shotgun (WGS) entry which is preliminary data.</text>
</comment>
<accession>A0ABS3X3W0</accession>
<organism evidence="2 3">
    <name type="scientific">Streptomyces spirodelae</name>
    <dbReference type="NCBI Taxonomy" id="2812904"/>
    <lineage>
        <taxon>Bacteria</taxon>
        <taxon>Bacillati</taxon>
        <taxon>Actinomycetota</taxon>
        <taxon>Actinomycetes</taxon>
        <taxon>Kitasatosporales</taxon>
        <taxon>Streptomycetaceae</taxon>
        <taxon>Streptomyces</taxon>
    </lineage>
</organism>
<dbReference type="Proteomes" id="UP001518976">
    <property type="component" value="Unassembled WGS sequence"/>
</dbReference>
<protein>
    <submittedName>
        <fullName evidence="2">ATP-grasp domain-containing protein</fullName>
    </submittedName>
</protein>